<name>A0A9W4RRJ8_9PEZI</name>
<evidence type="ECO:0000256" key="1">
    <source>
        <dbReference type="SAM" id="Coils"/>
    </source>
</evidence>
<sequence>MAWRVPPVDGFLVRENQGEREDESIDQVVRFSIAHISPETVCFRFSLTVVDGEHSKTVIYLQITPDHLDSLCHDICKLKGPGLPHLDNVRTRLGRKGGRGDLIYLRFQLRNDTRAQCIVPNDFPDYEALDDPARHAIDIFASAASSPSFSLYFPANQLSRQGLDACVEAVQRHSVLKGEELHSYQRAVQLQRLYGGKGGKVFAIVDRESSSQPETDSFATLGFDVVPRHQGSPPQYGDCSNHLEKPGTALAGATNKAESALVDCAPPRYGDTEQSRDAPVASKRIRLGGDEDEDEYGLSHPSSKRVLSRSRSAATFAPALVTKAQRLARSEVDDADVDGNVLLLRDLLRRVNEQEDRQLLQEQENQRLGHEVKRLQEDVLQLQRQNMTSDKRQTEVEGVCDGLEHQQDLVKDELENLQVEIGELEGKCGELEKQMPNVLDELEDLVRDTIRDTLQEDMLRDLIADLVEEHKGDSASGNMEREREGNLTEPLRAYVRENVMEQLATMKAKMRKALRG</sequence>
<feature type="coiled-coil region" evidence="1">
    <location>
        <begin position="344"/>
        <end position="448"/>
    </location>
</feature>
<proteinExistence type="predicted"/>
<evidence type="ECO:0000313" key="3">
    <source>
        <dbReference type="EMBL" id="CAI0645622.1"/>
    </source>
</evidence>
<reference evidence="3" key="1">
    <citation type="submission" date="2022-08" db="EMBL/GenBank/DDBJ databases">
        <authorList>
            <person name="Giroux E."/>
            <person name="Giroux E."/>
        </authorList>
    </citation>
    <scope>NUCLEOTIDE SEQUENCE</scope>
    <source>
        <strain evidence="3">H1091258</strain>
    </source>
</reference>
<keyword evidence="1" id="KW-0175">Coiled coil</keyword>
<organism evidence="3 4">
    <name type="scientific">Colletotrichum noveboracense</name>
    <dbReference type="NCBI Taxonomy" id="2664923"/>
    <lineage>
        <taxon>Eukaryota</taxon>
        <taxon>Fungi</taxon>
        <taxon>Dikarya</taxon>
        <taxon>Ascomycota</taxon>
        <taxon>Pezizomycotina</taxon>
        <taxon>Sordariomycetes</taxon>
        <taxon>Hypocreomycetidae</taxon>
        <taxon>Glomerellales</taxon>
        <taxon>Glomerellaceae</taxon>
        <taxon>Colletotrichum</taxon>
        <taxon>Colletotrichum gloeosporioides species complex</taxon>
    </lineage>
</organism>
<dbReference type="Proteomes" id="UP001152533">
    <property type="component" value="Unassembled WGS sequence"/>
</dbReference>
<dbReference type="EMBL" id="CAMGZC010000259">
    <property type="protein sequence ID" value="CAI0645622.1"/>
    <property type="molecule type" value="Genomic_DNA"/>
</dbReference>
<evidence type="ECO:0000256" key="2">
    <source>
        <dbReference type="SAM" id="MobiDB-lite"/>
    </source>
</evidence>
<gene>
    <name evidence="3" type="ORF">CGXH109_LOCUS47063</name>
</gene>
<protein>
    <submittedName>
        <fullName evidence="3">Uncharacterized protein</fullName>
    </submittedName>
</protein>
<dbReference type="AlphaFoldDB" id="A0A9W4RRJ8"/>
<feature type="region of interest" description="Disordered" evidence="2">
    <location>
        <begin position="267"/>
        <end position="311"/>
    </location>
</feature>
<comment type="caution">
    <text evidence="3">The sequence shown here is derived from an EMBL/GenBank/DDBJ whole genome shotgun (WGS) entry which is preliminary data.</text>
</comment>
<accession>A0A9W4RRJ8</accession>
<evidence type="ECO:0000313" key="4">
    <source>
        <dbReference type="Proteomes" id="UP001152533"/>
    </source>
</evidence>
<keyword evidence="4" id="KW-1185">Reference proteome</keyword>